<protein>
    <submittedName>
        <fullName evidence="1">Uncharacterized protein</fullName>
    </submittedName>
</protein>
<keyword evidence="2" id="KW-1185">Reference proteome</keyword>
<evidence type="ECO:0000313" key="2">
    <source>
        <dbReference type="Proteomes" id="UP000184111"/>
    </source>
</evidence>
<dbReference type="OrthoDB" id="9153660at2"/>
<dbReference type="RefSeq" id="WP_073501181.1">
    <property type="nucleotide sequence ID" value="NZ_FRBI01000019.1"/>
</dbReference>
<dbReference type="AlphaFoldDB" id="A0A1M7NKE6"/>
<organism evidence="1 2">
    <name type="scientific">Actinacidiphila paucisporea</name>
    <dbReference type="NCBI Taxonomy" id="310782"/>
    <lineage>
        <taxon>Bacteria</taxon>
        <taxon>Bacillati</taxon>
        <taxon>Actinomycetota</taxon>
        <taxon>Actinomycetes</taxon>
        <taxon>Kitasatosporales</taxon>
        <taxon>Streptomycetaceae</taxon>
        <taxon>Actinacidiphila</taxon>
    </lineage>
</organism>
<evidence type="ECO:0000313" key="1">
    <source>
        <dbReference type="EMBL" id="SHN04351.1"/>
    </source>
</evidence>
<reference evidence="1 2" key="1">
    <citation type="submission" date="2016-11" db="EMBL/GenBank/DDBJ databases">
        <authorList>
            <person name="Jaros S."/>
            <person name="Januszkiewicz K."/>
            <person name="Wedrychowicz H."/>
        </authorList>
    </citation>
    <scope>NUCLEOTIDE SEQUENCE [LARGE SCALE GENOMIC DNA]</scope>
    <source>
        <strain evidence="1 2">CGMCC 4.2025</strain>
    </source>
</reference>
<dbReference type="STRING" id="310782.SAMN05216499_11921"/>
<dbReference type="EMBL" id="FRBI01000019">
    <property type="protein sequence ID" value="SHN04351.1"/>
    <property type="molecule type" value="Genomic_DNA"/>
</dbReference>
<accession>A0A1M7NKE6</accession>
<sequence>MIGYEIEISLPVTDAAGKKISGDTKLAETTARHPDGPTGKPFFRVVSDTRSLPNRTKYSNLEFVTKPWSVVGDGHTSGPAALLDTLQRIRTVRDAFYHAKEGTLSGSAGGLLQTLPAGKGARFAPNNGYREVAGTAGNGDGLFVHYSVGVPLAGMATFFDRLRPAVPSREGAYLPDARHRLHQAHSFAENAADAFVPRGPAAPAKGADGFLSAKARHRREVLGYLQLLYMQVTAFADHADELESGGADAGIKNRTVVLSRAPLAEVHARLDPVVQTALRNNHDALTTMLADEYHEKGRGQRQRTFYDTAFRKIDGDPVVLLDYTKAAFTGEVSIPQQSVFGGMRQISPHVEEEAVMVPFEIRTFGAVMKSWDEVTADLKDLCEWVQSSYELGMA</sequence>
<dbReference type="Proteomes" id="UP000184111">
    <property type="component" value="Unassembled WGS sequence"/>
</dbReference>
<proteinExistence type="predicted"/>
<name>A0A1M7NKE6_9ACTN</name>
<gene>
    <name evidence="1" type="ORF">SAMN05216499_11921</name>
</gene>